<sequence length="364" mass="36063">MTSARIVIAPDSFKGSASALEAAEALRRGWLAGRPGDEVVLLPMADGGEGSVDAFAAAVPGAERRPLAVTGPDGRTLRAEWLLLPDGTGVVELANASGITLLDPLLPHDAHSLGFGQLIADALDAGVQRLVLAIGGSASTDGGAAALAALGARFLDARGAPVPLGNRGLAELASVELEGLRPPPVGGVTVLSDVTSPLLGPDGAAAVFGPQKGATPEDVPVLDANLARFAGLLHADAEAPGTGAAGGAGYGLLAWGAHLTPGSGAVGEALGAAEAMRGARAVVTGEGRFDLQSAVGKVPSYIRSIASDAGAATLLVAGAIEAPTEGFADALSLTELAGSGDAARADAVRWLERAGRDLAARFER</sequence>
<dbReference type="Pfam" id="PF02595">
    <property type="entry name" value="Gly_kinase"/>
    <property type="match status" value="1"/>
</dbReference>
<dbReference type="EMBL" id="BSUL01000001">
    <property type="protein sequence ID" value="GMA29277.1"/>
    <property type="molecule type" value="Genomic_DNA"/>
</dbReference>
<evidence type="ECO:0000256" key="2">
    <source>
        <dbReference type="ARBA" id="ARBA00022679"/>
    </source>
</evidence>
<dbReference type="Gene3D" id="3.90.1510.10">
    <property type="entry name" value="Glycerate kinase, domain 2"/>
    <property type="match status" value="1"/>
</dbReference>
<dbReference type="InterPro" id="IPR004381">
    <property type="entry name" value="Glycerate_kinase"/>
</dbReference>
<comment type="similarity">
    <text evidence="1 4">Belongs to the glycerate kinase type-1 family.</text>
</comment>
<dbReference type="PANTHER" id="PTHR21599">
    <property type="entry name" value="GLYCERATE KINASE"/>
    <property type="match status" value="1"/>
</dbReference>
<proteinExistence type="inferred from homology"/>
<name>A0AA37UMM7_9MICO</name>
<dbReference type="InterPro" id="IPR036129">
    <property type="entry name" value="Glycerate_kinase_sf"/>
</dbReference>
<accession>A0AA37UMM7</accession>
<dbReference type="InterPro" id="IPR018193">
    <property type="entry name" value="Glyc_kinase_flavodox-like_fold"/>
</dbReference>
<dbReference type="RefSeq" id="WP_284233218.1">
    <property type="nucleotide sequence ID" value="NZ_BSUL01000001.1"/>
</dbReference>
<dbReference type="AlphaFoldDB" id="A0AA37UMM7"/>
<protein>
    <recommendedName>
        <fullName evidence="7">Glycerate kinase</fullName>
    </recommendedName>
</protein>
<keyword evidence="6" id="KW-1185">Reference proteome</keyword>
<dbReference type="GO" id="GO:0008887">
    <property type="term" value="F:glycerate kinase activity"/>
    <property type="evidence" value="ECO:0007669"/>
    <property type="project" value="UniProtKB-UniRule"/>
</dbReference>
<keyword evidence="3 4" id="KW-0418">Kinase</keyword>
<dbReference type="PANTHER" id="PTHR21599:SF0">
    <property type="entry name" value="GLYCERATE KINASE"/>
    <property type="match status" value="1"/>
</dbReference>
<dbReference type="NCBIfam" id="TIGR00045">
    <property type="entry name" value="glycerate kinase"/>
    <property type="match status" value="1"/>
</dbReference>
<evidence type="ECO:0008006" key="7">
    <source>
        <dbReference type="Google" id="ProtNLM"/>
    </source>
</evidence>
<reference evidence="5 6" key="1">
    <citation type="journal article" date="2014" name="Int. J. Syst. Evol. Microbiol.">
        <title>Complete genome sequence of Corynebacterium casei LMG S-19264T (=DSM 44701T), isolated from a smear-ripened cheese.</title>
        <authorList>
            <consortium name="US DOE Joint Genome Institute (JGI-PGF)"/>
            <person name="Walter F."/>
            <person name="Albersmeier A."/>
            <person name="Kalinowski J."/>
            <person name="Ruckert C."/>
        </authorList>
    </citation>
    <scope>NUCLEOTIDE SEQUENCE [LARGE SCALE GENOMIC DNA]</scope>
    <source>
        <strain evidence="5 6">NBRC 112289</strain>
    </source>
</reference>
<gene>
    <name evidence="5" type="ORF">GCM10025874_25300</name>
</gene>
<evidence type="ECO:0000313" key="5">
    <source>
        <dbReference type="EMBL" id="GMA29277.1"/>
    </source>
</evidence>
<evidence type="ECO:0000256" key="4">
    <source>
        <dbReference type="PIRNR" id="PIRNR006078"/>
    </source>
</evidence>
<organism evidence="5 6">
    <name type="scientific">Arenivirga flava</name>
    <dbReference type="NCBI Taxonomy" id="1930060"/>
    <lineage>
        <taxon>Bacteria</taxon>
        <taxon>Bacillati</taxon>
        <taxon>Actinomycetota</taxon>
        <taxon>Actinomycetes</taxon>
        <taxon>Micrococcales</taxon>
        <taxon>Microbacteriaceae</taxon>
        <taxon>Arenivirga</taxon>
    </lineage>
</organism>
<dbReference type="PIRSF" id="PIRSF006078">
    <property type="entry name" value="GlxK"/>
    <property type="match status" value="1"/>
</dbReference>
<comment type="caution">
    <text evidence="5">The sequence shown here is derived from an EMBL/GenBank/DDBJ whole genome shotgun (WGS) entry which is preliminary data.</text>
</comment>
<dbReference type="InterPro" id="IPR018197">
    <property type="entry name" value="Glycerate_kinase_RE-like"/>
</dbReference>
<evidence type="ECO:0000313" key="6">
    <source>
        <dbReference type="Proteomes" id="UP001157160"/>
    </source>
</evidence>
<evidence type="ECO:0000256" key="3">
    <source>
        <dbReference type="ARBA" id="ARBA00022777"/>
    </source>
</evidence>
<dbReference type="SUPFAM" id="SSF110738">
    <property type="entry name" value="Glycerate kinase I"/>
    <property type="match status" value="1"/>
</dbReference>
<dbReference type="Proteomes" id="UP001157160">
    <property type="component" value="Unassembled WGS sequence"/>
</dbReference>
<dbReference type="Gene3D" id="3.40.50.10350">
    <property type="entry name" value="Glycerate kinase, domain 1"/>
    <property type="match status" value="1"/>
</dbReference>
<keyword evidence="2 4" id="KW-0808">Transferase</keyword>
<evidence type="ECO:0000256" key="1">
    <source>
        <dbReference type="ARBA" id="ARBA00006284"/>
    </source>
</evidence>
<dbReference type="GO" id="GO:0031388">
    <property type="term" value="P:organic acid phosphorylation"/>
    <property type="evidence" value="ECO:0007669"/>
    <property type="project" value="UniProtKB-UniRule"/>
</dbReference>